<accession>A0A4C1Z576</accession>
<name>A0A4C1Z576_EUMVA</name>
<protein>
    <submittedName>
        <fullName evidence="2">Uncharacterized protein</fullName>
    </submittedName>
</protein>
<sequence>MSRIPQSFYTRYRDSYPHPYFGGMAQCGSERPTDVDPNVMMNTPPCARAGDRARSAPIAPERRPAASARQMEKISTRFMCEVARFKHLDRDRSTPAKDKHNVLC</sequence>
<organism evidence="2 3">
    <name type="scientific">Eumeta variegata</name>
    <name type="common">Bagworm moth</name>
    <name type="synonym">Eumeta japonica</name>
    <dbReference type="NCBI Taxonomy" id="151549"/>
    <lineage>
        <taxon>Eukaryota</taxon>
        <taxon>Metazoa</taxon>
        <taxon>Ecdysozoa</taxon>
        <taxon>Arthropoda</taxon>
        <taxon>Hexapoda</taxon>
        <taxon>Insecta</taxon>
        <taxon>Pterygota</taxon>
        <taxon>Neoptera</taxon>
        <taxon>Endopterygota</taxon>
        <taxon>Lepidoptera</taxon>
        <taxon>Glossata</taxon>
        <taxon>Ditrysia</taxon>
        <taxon>Tineoidea</taxon>
        <taxon>Psychidae</taxon>
        <taxon>Oiketicinae</taxon>
        <taxon>Eumeta</taxon>
    </lineage>
</organism>
<keyword evidence="3" id="KW-1185">Reference proteome</keyword>
<proteinExistence type="predicted"/>
<dbReference type="AlphaFoldDB" id="A0A4C1Z576"/>
<dbReference type="EMBL" id="BGZK01001588">
    <property type="protein sequence ID" value="GBP82810.1"/>
    <property type="molecule type" value="Genomic_DNA"/>
</dbReference>
<feature type="compositionally biased region" description="Basic and acidic residues" evidence="1">
    <location>
        <begin position="49"/>
        <end position="70"/>
    </location>
</feature>
<gene>
    <name evidence="2" type="ORF">EVAR_61246_1</name>
</gene>
<evidence type="ECO:0000313" key="3">
    <source>
        <dbReference type="Proteomes" id="UP000299102"/>
    </source>
</evidence>
<reference evidence="2 3" key="1">
    <citation type="journal article" date="2019" name="Commun. Biol.">
        <title>The bagworm genome reveals a unique fibroin gene that provides high tensile strength.</title>
        <authorList>
            <person name="Kono N."/>
            <person name="Nakamura H."/>
            <person name="Ohtoshi R."/>
            <person name="Tomita M."/>
            <person name="Numata K."/>
            <person name="Arakawa K."/>
        </authorList>
    </citation>
    <scope>NUCLEOTIDE SEQUENCE [LARGE SCALE GENOMIC DNA]</scope>
</reference>
<evidence type="ECO:0000256" key="1">
    <source>
        <dbReference type="SAM" id="MobiDB-lite"/>
    </source>
</evidence>
<comment type="caution">
    <text evidence="2">The sequence shown here is derived from an EMBL/GenBank/DDBJ whole genome shotgun (WGS) entry which is preliminary data.</text>
</comment>
<evidence type="ECO:0000313" key="2">
    <source>
        <dbReference type="EMBL" id="GBP82810.1"/>
    </source>
</evidence>
<dbReference type="Proteomes" id="UP000299102">
    <property type="component" value="Unassembled WGS sequence"/>
</dbReference>
<feature type="region of interest" description="Disordered" evidence="1">
    <location>
        <begin position="32"/>
        <end position="70"/>
    </location>
</feature>